<reference evidence="2 3" key="1">
    <citation type="submission" date="2018-11" db="EMBL/GenBank/DDBJ databases">
        <title>Sequencing the genomes of 1000 actinobacteria strains.</title>
        <authorList>
            <person name="Klenk H.-P."/>
        </authorList>
    </citation>
    <scope>NUCLEOTIDE SEQUENCE [LARGE SCALE GENOMIC DNA]</scope>
    <source>
        <strain evidence="2 3">DSM 44254</strain>
    </source>
</reference>
<accession>A0A3N1D1D1</accession>
<dbReference type="InterPro" id="IPR036388">
    <property type="entry name" value="WH-like_DNA-bd_sf"/>
</dbReference>
<feature type="domain" description="HTH marR-type" evidence="1">
    <location>
        <begin position="29"/>
        <end position="95"/>
    </location>
</feature>
<evidence type="ECO:0000313" key="2">
    <source>
        <dbReference type="EMBL" id="ROO87321.1"/>
    </source>
</evidence>
<dbReference type="GO" id="GO:0003677">
    <property type="term" value="F:DNA binding"/>
    <property type="evidence" value="ECO:0007669"/>
    <property type="project" value="UniProtKB-KW"/>
</dbReference>
<evidence type="ECO:0000313" key="3">
    <source>
        <dbReference type="Proteomes" id="UP000272400"/>
    </source>
</evidence>
<name>A0A3N1D1D1_9ACTN</name>
<evidence type="ECO:0000259" key="1">
    <source>
        <dbReference type="Pfam" id="PF13463"/>
    </source>
</evidence>
<dbReference type="RefSeq" id="WP_123666617.1">
    <property type="nucleotide sequence ID" value="NZ_RJKE01000001.1"/>
</dbReference>
<dbReference type="Pfam" id="PF13463">
    <property type="entry name" value="HTH_27"/>
    <property type="match status" value="1"/>
</dbReference>
<dbReference type="Proteomes" id="UP000272400">
    <property type="component" value="Unassembled WGS sequence"/>
</dbReference>
<dbReference type="SUPFAM" id="SSF46785">
    <property type="entry name" value="Winged helix' DNA-binding domain"/>
    <property type="match status" value="1"/>
</dbReference>
<sequence length="143" mass="15792">MDGFELFQLGRTLMRLGEQSMPETGFRQLSGPARTVLFDIAENPDSSISEITARVRFPQSQVSACVTRLRDDGVVETAADPLDRRRTLVRLTAAALRRTGARPPANIDAALANAMRDLDPVRVERTKAVLNELVGLLHPPDRE</sequence>
<dbReference type="AlphaFoldDB" id="A0A3N1D1D1"/>
<dbReference type="InterPro" id="IPR000835">
    <property type="entry name" value="HTH_MarR-typ"/>
</dbReference>
<keyword evidence="3" id="KW-1185">Reference proteome</keyword>
<comment type="caution">
    <text evidence="2">The sequence shown here is derived from an EMBL/GenBank/DDBJ whole genome shotgun (WGS) entry which is preliminary data.</text>
</comment>
<dbReference type="Gene3D" id="1.10.10.10">
    <property type="entry name" value="Winged helix-like DNA-binding domain superfamily/Winged helix DNA-binding domain"/>
    <property type="match status" value="1"/>
</dbReference>
<proteinExistence type="predicted"/>
<organism evidence="2 3">
    <name type="scientific">Actinocorallia herbida</name>
    <dbReference type="NCBI Taxonomy" id="58109"/>
    <lineage>
        <taxon>Bacteria</taxon>
        <taxon>Bacillati</taxon>
        <taxon>Actinomycetota</taxon>
        <taxon>Actinomycetes</taxon>
        <taxon>Streptosporangiales</taxon>
        <taxon>Thermomonosporaceae</taxon>
        <taxon>Actinocorallia</taxon>
    </lineage>
</organism>
<dbReference type="GO" id="GO:0003700">
    <property type="term" value="F:DNA-binding transcription factor activity"/>
    <property type="evidence" value="ECO:0007669"/>
    <property type="project" value="InterPro"/>
</dbReference>
<dbReference type="OrthoDB" id="4557196at2"/>
<dbReference type="InterPro" id="IPR036390">
    <property type="entry name" value="WH_DNA-bd_sf"/>
</dbReference>
<protein>
    <submittedName>
        <fullName evidence="2">DNA-binding MarR family transcriptional regulator</fullName>
    </submittedName>
</protein>
<keyword evidence="2" id="KW-0238">DNA-binding</keyword>
<gene>
    <name evidence="2" type="ORF">EDD29_4918</name>
</gene>
<dbReference type="EMBL" id="RJKE01000001">
    <property type="protein sequence ID" value="ROO87321.1"/>
    <property type="molecule type" value="Genomic_DNA"/>
</dbReference>